<gene>
    <name evidence="6" type="primary">ACBP4</name>
    <name evidence="6" type="ORF">BGZ70_007988</name>
</gene>
<reference evidence="6" key="1">
    <citation type="journal article" date="2020" name="Fungal Divers.">
        <title>Resolving the Mortierellaceae phylogeny through synthesis of multi-gene phylogenetics and phylogenomics.</title>
        <authorList>
            <person name="Vandepol N."/>
            <person name="Liber J."/>
            <person name="Desiro A."/>
            <person name="Na H."/>
            <person name="Kennedy M."/>
            <person name="Barry K."/>
            <person name="Grigoriev I.V."/>
            <person name="Miller A.N."/>
            <person name="O'Donnell K."/>
            <person name="Stajich J.E."/>
            <person name="Bonito G."/>
        </authorList>
    </citation>
    <scope>NUCLEOTIDE SEQUENCE</scope>
    <source>
        <strain evidence="6">CK1249</strain>
    </source>
</reference>
<feature type="region of interest" description="Disordered" evidence="3">
    <location>
        <begin position="424"/>
        <end position="580"/>
    </location>
</feature>
<feature type="signal peptide" evidence="5">
    <location>
        <begin position="1"/>
        <end position="27"/>
    </location>
</feature>
<keyword evidence="4" id="KW-1133">Transmembrane helix</keyword>
<dbReference type="AlphaFoldDB" id="A0A9P6M611"/>
<dbReference type="OrthoDB" id="69641at2759"/>
<comment type="caution">
    <text evidence="6">The sequence shown here is derived from an EMBL/GenBank/DDBJ whole genome shotgun (WGS) entry which is preliminary data.</text>
</comment>
<dbReference type="PANTHER" id="PTHR46093:SF18">
    <property type="entry name" value="FIBRONECTIN TYPE-III DOMAIN-CONTAINING PROTEIN"/>
    <property type="match status" value="1"/>
</dbReference>
<evidence type="ECO:0000313" key="7">
    <source>
        <dbReference type="Proteomes" id="UP000738359"/>
    </source>
</evidence>
<keyword evidence="2" id="KW-0677">Repeat</keyword>
<evidence type="ECO:0000256" key="2">
    <source>
        <dbReference type="ARBA" id="ARBA00022737"/>
    </source>
</evidence>
<dbReference type="SMART" id="SM00612">
    <property type="entry name" value="Kelch"/>
    <property type="match status" value="2"/>
</dbReference>
<feature type="chain" id="PRO_5040311169" evidence="5">
    <location>
        <begin position="28"/>
        <end position="580"/>
    </location>
</feature>
<feature type="compositionally biased region" description="Basic and acidic residues" evidence="3">
    <location>
        <begin position="521"/>
        <end position="537"/>
    </location>
</feature>
<feature type="compositionally biased region" description="Low complexity" evidence="3">
    <location>
        <begin position="441"/>
        <end position="456"/>
    </location>
</feature>
<keyword evidence="5" id="KW-0732">Signal</keyword>
<dbReference type="Proteomes" id="UP000738359">
    <property type="component" value="Unassembled WGS sequence"/>
</dbReference>
<dbReference type="SUPFAM" id="SSF117281">
    <property type="entry name" value="Kelch motif"/>
    <property type="match status" value="1"/>
</dbReference>
<dbReference type="Pfam" id="PF24681">
    <property type="entry name" value="Kelch_KLHDC2_KLHL20_DRC7"/>
    <property type="match status" value="1"/>
</dbReference>
<dbReference type="PANTHER" id="PTHR46093">
    <property type="entry name" value="ACYL-COA-BINDING DOMAIN-CONTAINING PROTEIN 5"/>
    <property type="match status" value="1"/>
</dbReference>
<feature type="compositionally biased region" description="Basic residues" evidence="3">
    <location>
        <begin position="509"/>
        <end position="518"/>
    </location>
</feature>
<organism evidence="6 7">
    <name type="scientific">Mortierella alpina</name>
    <name type="common">Oleaginous fungus</name>
    <name type="synonym">Mortierella renispora</name>
    <dbReference type="NCBI Taxonomy" id="64518"/>
    <lineage>
        <taxon>Eukaryota</taxon>
        <taxon>Fungi</taxon>
        <taxon>Fungi incertae sedis</taxon>
        <taxon>Mucoromycota</taxon>
        <taxon>Mortierellomycotina</taxon>
        <taxon>Mortierellomycetes</taxon>
        <taxon>Mortierellales</taxon>
        <taxon>Mortierellaceae</taxon>
        <taxon>Mortierella</taxon>
    </lineage>
</organism>
<feature type="transmembrane region" description="Helical" evidence="4">
    <location>
        <begin position="393"/>
        <end position="416"/>
    </location>
</feature>
<protein>
    <submittedName>
        <fullName evidence="6">Acyl-CoA-binding domain-containing protein 4</fullName>
    </submittedName>
</protein>
<evidence type="ECO:0000313" key="6">
    <source>
        <dbReference type="EMBL" id="KAF9967841.1"/>
    </source>
</evidence>
<keyword evidence="1" id="KW-0880">Kelch repeat</keyword>
<sequence length="580" mass="63899">MRRSCASTSLIQVCASMILMLSSPCRCQLAVLPSNGPFNRRAEPPPPLSAPVGSVGPASCTFNGTWYIQGGFNNEAFRPYGHTLDLKTPWYVSQPPWVPLPSSPYAGEVNACIVSISPFPHLNITGPSLVIVGNEIKEQPLMSVLDLTARQWYGNATKATVPRRNKGLIPVGNPNDGKIYVRGGFHSTAYDTMDVYNPKTDSFESRPIPEPPLLLGDLSSGETGVPRARWYGAVWRDTTQSVLYFGGDTDFTFAPAEIFEYKPATDTWSFMRTTGDAPSPRKDHCMTIGSRKVVVFGGQDGQQALSDIYILDLGTSVWTRGTPEFEPRTEMACAMHDDGFLIWGGARDILQSNLHDSEPLVFNLTKMTWSYAYKSDEVIVPDVVPTDSVPPSLALILGLVIGMIALATICFGCCLYQREKRKTDKNYGHATGQGTEGSLKSSMQPPLRSSSPSPSNHPHEPLVPRAVHRTRGQADNVRHTSRQRRESYSNSGSSVEDDRDYVEEEGRFRQGRSNRHPSGRSARDRSRGVQEIGHKIELTYMDSTNVERPPTPTSYDKEEDASFKPPSMVRPAPAPAVALR</sequence>
<keyword evidence="4" id="KW-0472">Membrane</keyword>
<accession>A0A9P6M611</accession>
<name>A0A9P6M611_MORAP</name>
<dbReference type="InterPro" id="IPR006652">
    <property type="entry name" value="Kelch_1"/>
</dbReference>
<dbReference type="EMBL" id="JAAAHY010000054">
    <property type="protein sequence ID" value="KAF9967841.1"/>
    <property type="molecule type" value="Genomic_DNA"/>
</dbReference>
<evidence type="ECO:0000256" key="4">
    <source>
        <dbReference type="SAM" id="Phobius"/>
    </source>
</evidence>
<evidence type="ECO:0000256" key="5">
    <source>
        <dbReference type="SAM" id="SignalP"/>
    </source>
</evidence>
<proteinExistence type="predicted"/>
<keyword evidence="4" id="KW-0812">Transmembrane</keyword>
<evidence type="ECO:0000256" key="3">
    <source>
        <dbReference type="SAM" id="MobiDB-lite"/>
    </source>
</evidence>
<evidence type="ECO:0000256" key="1">
    <source>
        <dbReference type="ARBA" id="ARBA00022441"/>
    </source>
</evidence>
<feature type="compositionally biased region" description="Low complexity" evidence="3">
    <location>
        <begin position="565"/>
        <end position="580"/>
    </location>
</feature>
<keyword evidence="7" id="KW-1185">Reference proteome</keyword>
<dbReference type="InterPro" id="IPR015915">
    <property type="entry name" value="Kelch-typ_b-propeller"/>
</dbReference>
<dbReference type="Gene3D" id="2.120.10.80">
    <property type="entry name" value="Kelch-type beta propeller"/>
    <property type="match status" value="2"/>
</dbReference>